<gene>
    <name evidence="2" type="ORF">PILCRDRAFT_822329</name>
</gene>
<dbReference type="Proteomes" id="UP000054166">
    <property type="component" value="Unassembled WGS sequence"/>
</dbReference>
<evidence type="ECO:0000256" key="1">
    <source>
        <dbReference type="SAM" id="Phobius"/>
    </source>
</evidence>
<protein>
    <submittedName>
        <fullName evidence="2">Uncharacterized protein</fullName>
    </submittedName>
</protein>
<dbReference type="InParanoid" id="A0A0C3BTG9"/>
<organism evidence="2 3">
    <name type="scientific">Piloderma croceum (strain F 1598)</name>
    <dbReference type="NCBI Taxonomy" id="765440"/>
    <lineage>
        <taxon>Eukaryota</taxon>
        <taxon>Fungi</taxon>
        <taxon>Dikarya</taxon>
        <taxon>Basidiomycota</taxon>
        <taxon>Agaricomycotina</taxon>
        <taxon>Agaricomycetes</taxon>
        <taxon>Agaricomycetidae</taxon>
        <taxon>Atheliales</taxon>
        <taxon>Atheliaceae</taxon>
        <taxon>Piloderma</taxon>
    </lineage>
</organism>
<keyword evidence="1" id="KW-0812">Transmembrane</keyword>
<dbReference type="AlphaFoldDB" id="A0A0C3BTG9"/>
<evidence type="ECO:0000313" key="3">
    <source>
        <dbReference type="Proteomes" id="UP000054166"/>
    </source>
</evidence>
<keyword evidence="1" id="KW-0472">Membrane</keyword>
<dbReference type="EMBL" id="KN833003">
    <property type="protein sequence ID" value="KIM80592.1"/>
    <property type="molecule type" value="Genomic_DNA"/>
</dbReference>
<dbReference type="HOGENOM" id="CLU_2528263_0_0_1"/>
<proteinExistence type="predicted"/>
<feature type="transmembrane region" description="Helical" evidence="1">
    <location>
        <begin position="20"/>
        <end position="38"/>
    </location>
</feature>
<evidence type="ECO:0000313" key="2">
    <source>
        <dbReference type="EMBL" id="KIM80592.1"/>
    </source>
</evidence>
<reference evidence="2 3" key="1">
    <citation type="submission" date="2014-04" db="EMBL/GenBank/DDBJ databases">
        <authorList>
            <consortium name="DOE Joint Genome Institute"/>
            <person name="Kuo A."/>
            <person name="Tarkka M."/>
            <person name="Buscot F."/>
            <person name="Kohler A."/>
            <person name="Nagy L.G."/>
            <person name="Floudas D."/>
            <person name="Copeland A."/>
            <person name="Barry K.W."/>
            <person name="Cichocki N."/>
            <person name="Veneault-Fourrey C."/>
            <person name="LaButti K."/>
            <person name="Lindquist E.A."/>
            <person name="Lipzen A."/>
            <person name="Lundell T."/>
            <person name="Morin E."/>
            <person name="Murat C."/>
            <person name="Sun H."/>
            <person name="Tunlid A."/>
            <person name="Henrissat B."/>
            <person name="Grigoriev I.V."/>
            <person name="Hibbett D.S."/>
            <person name="Martin F."/>
            <person name="Nordberg H.P."/>
            <person name="Cantor M.N."/>
            <person name="Hua S.X."/>
        </authorList>
    </citation>
    <scope>NUCLEOTIDE SEQUENCE [LARGE SCALE GENOMIC DNA]</scope>
    <source>
        <strain evidence="2 3">F 1598</strain>
    </source>
</reference>
<accession>A0A0C3BTG9</accession>
<reference evidence="3" key="2">
    <citation type="submission" date="2015-01" db="EMBL/GenBank/DDBJ databases">
        <title>Evolutionary Origins and Diversification of the Mycorrhizal Mutualists.</title>
        <authorList>
            <consortium name="DOE Joint Genome Institute"/>
            <consortium name="Mycorrhizal Genomics Consortium"/>
            <person name="Kohler A."/>
            <person name="Kuo A."/>
            <person name="Nagy L.G."/>
            <person name="Floudas D."/>
            <person name="Copeland A."/>
            <person name="Barry K.W."/>
            <person name="Cichocki N."/>
            <person name="Veneault-Fourrey C."/>
            <person name="LaButti K."/>
            <person name="Lindquist E.A."/>
            <person name="Lipzen A."/>
            <person name="Lundell T."/>
            <person name="Morin E."/>
            <person name="Murat C."/>
            <person name="Riley R."/>
            <person name="Ohm R."/>
            <person name="Sun H."/>
            <person name="Tunlid A."/>
            <person name="Henrissat B."/>
            <person name="Grigoriev I.V."/>
            <person name="Hibbett D.S."/>
            <person name="Martin F."/>
        </authorList>
    </citation>
    <scope>NUCLEOTIDE SEQUENCE [LARGE SCALE GENOMIC DNA]</scope>
    <source>
        <strain evidence="3">F 1598</strain>
    </source>
</reference>
<name>A0A0C3BTG9_PILCF</name>
<sequence length="84" mass="9761">MKWRRTPTEVKNSHYTLPLIKIVTIALLNITATISYHVRYTKALVLHLKFRLFALLFPTTISEFGSPTCCTISFRFHRVNIATH</sequence>
<keyword evidence="1" id="KW-1133">Transmembrane helix</keyword>
<keyword evidence="3" id="KW-1185">Reference proteome</keyword>